<dbReference type="SUPFAM" id="SSF82199">
    <property type="entry name" value="SET domain"/>
    <property type="match status" value="1"/>
</dbReference>
<dbReference type="PANTHER" id="PTHR12197">
    <property type="entry name" value="HISTONE-LYSINE N-METHYLTRANSFERASE SMYD"/>
    <property type="match status" value="1"/>
</dbReference>
<dbReference type="EMBL" id="JAAABM010000001">
    <property type="protein sequence ID" value="KAF7681382.1"/>
    <property type="molecule type" value="Genomic_DNA"/>
</dbReference>
<organism evidence="3 4">
    <name type="scientific">Alternaria burnsii</name>
    <dbReference type="NCBI Taxonomy" id="1187904"/>
    <lineage>
        <taxon>Eukaryota</taxon>
        <taxon>Fungi</taxon>
        <taxon>Dikarya</taxon>
        <taxon>Ascomycota</taxon>
        <taxon>Pezizomycotina</taxon>
        <taxon>Dothideomycetes</taxon>
        <taxon>Pleosporomycetidae</taxon>
        <taxon>Pleosporales</taxon>
        <taxon>Pleosporineae</taxon>
        <taxon>Pleosporaceae</taxon>
        <taxon>Alternaria</taxon>
        <taxon>Alternaria sect. Alternaria</taxon>
    </lineage>
</organism>
<dbReference type="RefSeq" id="XP_038791261.1">
    <property type="nucleotide sequence ID" value="XM_038925405.1"/>
</dbReference>
<dbReference type="CDD" id="cd20071">
    <property type="entry name" value="SET_SMYD"/>
    <property type="match status" value="1"/>
</dbReference>
<name>A0A8H7EJJ2_9PLEO</name>
<keyword evidence="4" id="KW-1185">Reference proteome</keyword>
<reference evidence="3" key="1">
    <citation type="submission" date="2020-01" db="EMBL/GenBank/DDBJ databases">
        <authorList>
            <person name="Feng Z.H.Z."/>
        </authorList>
    </citation>
    <scope>NUCLEOTIDE SEQUENCE</scope>
    <source>
        <strain evidence="3">CBS107.38</strain>
    </source>
</reference>
<comment type="caution">
    <text evidence="3">The sequence shown here is derived from an EMBL/GenBank/DDBJ whole genome shotgun (WGS) entry which is preliminary data.</text>
</comment>
<dbReference type="SUPFAM" id="SSF48452">
    <property type="entry name" value="TPR-like"/>
    <property type="match status" value="1"/>
</dbReference>
<proteinExistence type="predicted"/>
<protein>
    <recommendedName>
        <fullName evidence="2">SET domain-containing protein</fullName>
    </recommendedName>
</protein>
<evidence type="ECO:0000256" key="1">
    <source>
        <dbReference type="SAM" id="SignalP"/>
    </source>
</evidence>
<dbReference type="Proteomes" id="UP000596902">
    <property type="component" value="Unassembled WGS sequence"/>
</dbReference>
<sequence length="634" mass="70938">MRASVLVALSSFNLVALGCTKVSKVTHTFYGYPDNDPPGPATAYDCGRGYKAGGTGTYADPLTFASAPGEFTQCEIIYDPYTKKYLRFEDYCAQCTTDWDAGIHHIDLWTGSTTVSGGNEQIECENDLTPGEKSQTIVRQPRKDLPVDSTKLYVKEMESTGLASPASANVCADLTDEGLSQRWVPSIYRPGAGPPIDLLASGRSHLSAVRETLKSLDSYNERIVRQPYDFNAWLRRGNCMMILGFPELAVADAYKAKVLEERNPGNDQEGAQIYNLLEAALQACHCQWDAAEILDKSAIETDPRRQEETRNRLVKLRELLKRKEEAAIELGGTSFELRDRIRDGAVLTVEYPWTMGYHLRRAPELVKLINQELRGGEIEATCYLGQSSLAKDSNEDMLGMFAAREVQAGERMLTDRTATACLNLAMNTYHKAICGKDFTWLQQPAKGLTHNASPLRSLLMLRLLATCVQSGIDNSPLDHPLIARLKPLANKGHLDVFTLNESIIIPIRILEQLGVDVFIKRNFDTDILHSIWTRLANNKAGSLDPRLGFVDEITPHLPLFNHSCEPNVEWRRENGSTTVSFFAIKPIAKNEELFCSYLNVQCIPVEQRQEMLWPWFEGSCLCSRCEKEGNTLRI</sequence>
<dbReference type="PROSITE" id="PS50280">
    <property type="entry name" value="SET"/>
    <property type="match status" value="1"/>
</dbReference>
<keyword evidence="1" id="KW-0732">Signal</keyword>
<evidence type="ECO:0000259" key="2">
    <source>
        <dbReference type="PROSITE" id="PS50280"/>
    </source>
</evidence>
<feature type="chain" id="PRO_5034308949" description="SET domain-containing protein" evidence="1">
    <location>
        <begin position="19"/>
        <end position="634"/>
    </location>
</feature>
<feature type="domain" description="SET" evidence="2">
    <location>
        <begin position="380"/>
        <end position="598"/>
    </location>
</feature>
<dbReference type="InterPro" id="IPR011990">
    <property type="entry name" value="TPR-like_helical_dom_sf"/>
</dbReference>
<dbReference type="AlphaFoldDB" id="A0A8H7EJJ2"/>
<accession>A0A8H7EJJ2</accession>
<dbReference type="GO" id="GO:0005634">
    <property type="term" value="C:nucleus"/>
    <property type="evidence" value="ECO:0007669"/>
    <property type="project" value="TreeGrafter"/>
</dbReference>
<evidence type="ECO:0000313" key="4">
    <source>
        <dbReference type="Proteomes" id="UP000596902"/>
    </source>
</evidence>
<dbReference type="InterPro" id="IPR001214">
    <property type="entry name" value="SET_dom"/>
</dbReference>
<feature type="signal peptide" evidence="1">
    <location>
        <begin position="1"/>
        <end position="18"/>
    </location>
</feature>
<dbReference type="PANTHER" id="PTHR12197:SF251">
    <property type="entry name" value="EG:BACR7C10.4 PROTEIN"/>
    <property type="match status" value="1"/>
</dbReference>
<dbReference type="InterPro" id="IPR050869">
    <property type="entry name" value="H3K4_H4K5_MeTrfase"/>
</dbReference>
<dbReference type="Gene3D" id="2.170.270.10">
    <property type="entry name" value="SET domain"/>
    <property type="match status" value="1"/>
</dbReference>
<dbReference type="GeneID" id="62198583"/>
<evidence type="ECO:0000313" key="3">
    <source>
        <dbReference type="EMBL" id="KAF7681382.1"/>
    </source>
</evidence>
<dbReference type="InterPro" id="IPR046341">
    <property type="entry name" value="SET_dom_sf"/>
</dbReference>
<dbReference type="Gene3D" id="1.25.40.10">
    <property type="entry name" value="Tetratricopeptide repeat domain"/>
    <property type="match status" value="1"/>
</dbReference>
<reference evidence="3" key="2">
    <citation type="submission" date="2020-08" db="EMBL/GenBank/DDBJ databases">
        <title>Draft Genome Sequence of Cumin Blight Pathogen Alternaria burnsii.</title>
        <authorList>
            <person name="Feng Z."/>
        </authorList>
    </citation>
    <scope>NUCLEOTIDE SEQUENCE</scope>
    <source>
        <strain evidence="3">CBS107.38</strain>
    </source>
</reference>
<gene>
    <name evidence="3" type="ORF">GT037_000358</name>
</gene>
<dbReference type="PROSITE" id="PS51257">
    <property type="entry name" value="PROKAR_LIPOPROTEIN"/>
    <property type="match status" value="1"/>
</dbReference>
<dbReference type="Pfam" id="PF00856">
    <property type="entry name" value="SET"/>
    <property type="match status" value="1"/>
</dbReference>